<protein>
    <submittedName>
        <fullName evidence="3">Bifunctional oligoribonuclease/PAP phosphatase NrnA</fullName>
    </submittedName>
</protein>
<dbReference type="SUPFAM" id="SSF64182">
    <property type="entry name" value="DHH phosphoesterases"/>
    <property type="match status" value="1"/>
</dbReference>
<dbReference type="EMBL" id="JAKEVY010000002">
    <property type="protein sequence ID" value="MCF1715161.1"/>
    <property type="molecule type" value="Genomic_DNA"/>
</dbReference>
<evidence type="ECO:0000313" key="4">
    <source>
        <dbReference type="Proteomes" id="UP001200145"/>
    </source>
</evidence>
<organism evidence="3 4">
    <name type="scientific">Flavihumibacter fluminis</name>
    <dbReference type="NCBI Taxonomy" id="2909236"/>
    <lineage>
        <taxon>Bacteria</taxon>
        <taxon>Pseudomonadati</taxon>
        <taxon>Bacteroidota</taxon>
        <taxon>Chitinophagia</taxon>
        <taxon>Chitinophagales</taxon>
        <taxon>Chitinophagaceae</taxon>
        <taxon>Flavihumibacter</taxon>
    </lineage>
</organism>
<keyword evidence="4" id="KW-1185">Reference proteome</keyword>
<dbReference type="PANTHER" id="PTHR47618:SF1">
    <property type="entry name" value="BIFUNCTIONAL OLIGORIBONUCLEASE AND PAP PHOSPHATASE NRNA"/>
    <property type="match status" value="1"/>
</dbReference>
<dbReference type="InterPro" id="IPR038763">
    <property type="entry name" value="DHH_sf"/>
</dbReference>
<dbReference type="InterPro" id="IPR001667">
    <property type="entry name" value="DDH_dom"/>
</dbReference>
<sequence length="337" mass="37835">MLPIHHIYPKLATPARVVITTHQKPDPDAMGSSLALSQVLKALGHQVTVISPTNWAAFLDWMPGTEDVLNYEITREKSARIIAEANWIFCLDFNTLIRTKHLVPVVEAATATKVLIDHHQQPAVESFDFGISDISKSSTCEMIYDFILEAQLQTYLNVDVAACLYAGLIGDTGSFRFPAASVSVHKMAARLKETGLNHTVIHENLYDNFMENRLRFIGHVLTNRMEVFYEYNTALIYVPKNDLLRYDIKTGDTEGLVNYPLSIGGIKMAAICIDRDEERKWSFRSKGNVDVNTFARRFFEGGGHFNAAGGRSSATLEETVKTFRQVVKENASEFQLI</sequence>
<dbReference type="Gene3D" id="3.10.310.30">
    <property type="match status" value="1"/>
</dbReference>
<proteinExistence type="predicted"/>
<dbReference type="InterPro" id="IPR003156">
    <property type="entry name" value="DHHA1_dom"/>
</dbReference>
<dbReference type="Proteomes" id="UP001200145">
    <property type="component" value="Unassembled WGS sequence"/>
</dbReference>
<evidence type="ECO:0000313" key="3">
    <source>
        <dbReference type="EMBL" id="MCF1715161.1"/>
    </source>
</evidence>
<gene>
    <name evidence="3" type="ORF">L0U88_11045</name>
</gene>
<feature type="domain" description="DDH" evidence="1">
    <location>
        <begin position="16"/>
        <end position="167"/>
    </location>
</feature>
<accession>A0ABS9BHI1</accession>
<dbReference type="Pfam" id="PF02272">
    <property type="entry name" value="DHHA1"/>
    <property type="match status" value="1"/>
</dbReference>
<name>A0ABS9BHI1_9BACT</name>
<reference evidence="3 4" key="1">
    <citation type="submission" date="2022-01" db="EMBL/GenBank/DDBJ databases">
        <title>Flavihumibacter sp. nov., isolated from sediment of a river.</title>
        <authorList>
            <person name="Liu H."/>
        </authorList>
    </citation>
    <scope>NUCLEOTIDE SEQUENCE [LARGE SCALE GENOMIC DNA]</scope>
    <source>
        <strain evidence="3 4">RY-1</strain>
    </source>
</reference>
<dbReference type="Gene3D" id="3.90.1640.10">
    <property type="entry name" value="inorganic pyrophosphatase (n-terminal core)"/>
    <property type="match status" value="1"/>
</dbReference>
<dbReference type="PANTHER" id="PTHR47618">
    <property type="entry name" value="BIFUNCTIONAL OLIGORIBONUCLEASE AND PAP PHOSPHATASE NRNA"/>
    <property type="match status" value="1"/>
</dbReference>
<dbReference type="Pfam" id="PF01368">
    <property type="entry name" value="DHH"/>
    <property type="match status" value="1"/>
</dbReference>
<evidence type="ECO:0000259" key="2">
    <source>
        <dbReference type="Pfam" id="PF02272"/>
    </source>
</evidence>
<feature type="domain" description="DHHA1" evidence="2">
    <location>
        <begin position="245"/>
        <end position="329"/>
    </location>
</feature>
<dbReference type="RefSeq" id="WP_234866108.1">
    <property type="nucleotide sequence ID" value="NZ_JAKEVY010000002.1"/>
</dbReference>
<comment type="caution">
    <text evidence="3">The sequence shown here is derived from an EMBL/GenBank/DDBJ whole genome shotgun (WGS) entry which is preliminary data.</text>
</comment>
<dbReference type="InterPro" id="IPR051319">
    <property type="entry name" value="Oligoribo/pAp-PDE_c-di-AMP_PDE"/>
</dbReference>
<evidence type="ECO:0000259" key="1">
    <source>
        <dbReference type="Pfam" id="PF01368"/>
    </source>
</evidence>